<keyword evidence="6" id="KW-0145">Chemotaxis</keyword>
<dbReference type="SMART" id="SM00199">
    <property type="entry name" value="SCY"/>
    <property type="match status" value="1"/>
</dbReference>
<accession>A0A8C3HI07</accession>
<dbReference type="InterPro" id="IPR001089">
    <property type="entry name" value="Chemokine_CXC"/>
</dbReference>
<dbReference type="Pfam" id="PF00048">
    <property type="entry name" value="IL8"/>
    <property type="match status" value="1"/>
</dbReference>
<dbReference type="FunFam" id="2.40.50.40:FF:000004">
    <property type="entry name" value="C-X-C motif chemokine"/>
    <property type="match status" value="1"/>
</dbReference>
<evidence type="ECO:0000259" key="7">
    <source>
        <dbReference type="SMART" id="SM00199"/>
    </source>
</evidence>
<dbReference type="CDD" id="cd00273">
    <property type="entry name" value="Chemokine_CXC"/>
    <property type="match status" value="1"/>
</dbReference>
<dbReference type="PROSITE" id="PS00471">
    <property type="entry name" value="SMALL_CYTOKINES_CXC"/>
    <property type="match status" value="1"/>
</dbReference>
<evidence type="ECO:0000256" key="1">
    <source>
        <dbReference type="ARBA" id="ARBA00004613"/>
    </source>
</evidence>
<dbReference type="GO" id="GO:0005615">
    <property type="term" value="C:extracellular space"/>
    <property type="evidence" value="ECO:0007669"/>
    <property type="project" value="UniProtKB-UniRule"/>
</dbReference>
<dbReference type="PRINTS" id="PR00437">
    <property type="entry name" value="SMALLCYTKCXC"/>
</dbReference>
<reference evidence="8" key="1">
    <citation type="submission" date="2025-08" db="UniProtKB">
        <authorList>
            <consortium name="Ensembl"/>
        </authorList>
    </citation>
    <scope>IDENTIFICATION</scope>
</reference>
<dbReference type="PRINTS" id="PR00436">
    <property type="entry name" value="INTERLEUKIN8"/>
</dbReference>
<organism evidence="8 9">
    <name type="scientific">Chrysemys picta bellii</name>
    <name type="common">Western painted turtle</name>
    <name type="synonym">Emys bellii</name>
    <dbReference type="NCBI Taxonomy" id="8478"/>
    <lineage>
        <taxon>Eukaryota</taxon>
        <taxon>Metazoa</taxon>
        <taxon>Chordata</taxon>
        <taxon>Craniata</taxon>
        <taxon>Vertebrata</taxon>
        <taxon>Euteleostomi</taxon>
        <taxon>Archelosauria</taxon>
        <taxon>Testudinata</taxon>
        <taxon>Testudines</taxon>
        <taxon>Cryptodira</taxon>
        <taxon>Durocryptodira</taxon>
        <taxon>Testudinoidea</taxon>
        <taxon>Emydidae</taxon>
        <taxon>Chrysemys</taxon>
    </lineage>
</organism>
<dbReference type="Gene3D" id="2.40.50.40">
    <property type="match status" value="1"/>
</dbReference>
<evidence type="ECO:0000313" key="9">
    <source>
        <dbReference type="Proteomes" id="UP000694380"/>
    </source>
</evidence>
<dbReference type="InterPro" id="IPR001811">
    <property type="entry name" value="Chemokine_IL8-like_dom"/>
</dbReference>
<name>A0A8C3HI07_CHRPI</name>
<keyword evidence="5" id="KW-1015">Disulfide bond</keyword>
<dbReference type="InterPro" id="IPR033899">
    <property type="entry name" value="CXC_Chemokine_domain"/>
</dbReference>
<evidence type="ECO:0000256" key="6">
    <source>
        <dbReference type="RuleBase" id="RU361149"/>
    </source>
</evidence>
<reference evidence="8" key="2">
    <citation type="submission" date="2025-09" db="UniProtKB">
        <authorList>
            <consortium name="Ensembl"/>
        </authorList>
    </citation>
    <scope>IDENTIFICATION</scope>
</reference>
<dbReference type="OMA" id="HFIVNSD"/>
<dbReference type="InterPro" id="IPR036048">
    <property type="entry name" value="Interleukin_8-like_sf"/>
</dbReference>
<comment type="similarity">
    <text evidence="2 6">Belongs to the intercrine alpha (chemokine CxC) family.</text>
</comment>
<dbReference type="GO" id="GO:0008009">
    <property type="term" value="F:chemokine activity"/>
    <property type="evidence" value="ECO:0007669"/>
    <property type="project" value="Ensembl"/>
</dbReference>
<keyword evidence="9" id="KW-1185">Reference proteome</keyword>
<sequence>MLIRDTGLLARTPDWASEALGSSLGSPTRLVDDLVLVTSPLCASVSLSLRCHCLQTVSGLISPKHLLHVEIIPKGPQCGTVEVIATLKTSQQICLDPEAKWVKMIINRILRR</sequence>
<dbReference type="InterPro" id="IPR039809">
    <property type="entry name" value="Chemokine_b/g/d"/>
</dbReference>
<dbReference type="Ensembl" id="ENSCPBT00000021884.1">
    <property type="protein sequence ID" value="ENSCPBP00000018541.1"/>
    <property type="gene ID" value="ENSCPBG00000013507.1"/>
</dbReference>
<dbReference type="PANTHER" id="PTHR12015">
    <property type="entry name" value="SMALL INDUCIBLE CYTOKINE A"/>
    <property type="match status" value="1"/>
</dbReference>
<dbReference type="InterPro" id="IPR018048">
    <property type="entry name" value="Chemokine_CXC_CS"/>
</dbReference>
<proteinExistence type="inferred from homology"/>
<dbReference type="GO" id="GO:0002523">
    <property type="term" value="P:leukocyte migration involved in inflammatory response"/>
    <property type="evidence" value="ECO:0007669"/>
    <property type="project" value="Ensembl"/>
</dbReference>
<dbReference type="PANTHER" id="PTHR12015:SF198">
    <property type="entry name" value="PLATELET BASIC PROTEIN"/>
    <property type="match status" value="1"/>
</dbReference>
<dbReference type="Proteomes" id="UP000694380">
    <property type="component" value="Unplaced"/>
</dbReference>
<evidence type="ECO:0000256" key="3">
    <source>
        <dbReference type="ARBA" id="ARBA00022514"/>
    </source>
</evidence>
<evidence type="ECO:0000313" key="8">
    <source>
        <dbReference type="Ensembl" id="ENSCPBP00000018541.1"/>
    </source>
</evidence>
<dbReference type="GO" id="GO:0006955">
    <property type="term" value="P:immune response"/>
    <property type="evidence" value="ECO:0007669"/>
    <property type="project" value="InterPro"/>
</dbReference>
<evidence type="ECO:0000256" key="2">
    <source>
        <dbReference type="ARBA" id="ARBA00010665"/>
    </source>
</evidence>
<comment type="subcellular location">
    <subcellularLocation>
        <location evidence="1 6">Secreted</location>
    </subcellularLocation>
</comment>
<feature type="domain" description="Chemokine interleukin-8-like" evidence="7">
    <location>
        <begin position="48"/>
        <end position="109"/>
    </location>
</feature>
<protein>
    <recommendedName>
        <fullName evidence="6">C-X-C motif chemokine</fullName>
    </recommendedName>
</protein>
<keyword evidence="4 6" id="KW-0964">Secreted</keyword>
<keyword evidence="3 6" id="KW-0202">Cytokine</keyword>
<dbReference type="SUPFAM" id="SSF54117">
    <property type="entry name" value="Interleukin 8-like chemokines"/>
    <property type="match status" value="1"/>
</dbReference>
<dbReference type="GeneTree" id="ENSGT00940000162559"/>
<dbReference type="AlphaFoldDB" id="A0A8C3HI07"/>
<evidence type="ECO:0000256" key="4">
    <source>
        <dbReference type="ARBA" id="ARBA00022525"/>
    </source>
</evidence>
<evidence type="ECO:0000256" key="5">
    <source>
        <dbReference type="ARBA" id="ARBA00023157"/>
    </source>
</evidence>